<dbReference type="GO" id="GO:0015074">
    <property type="term" value="P:DNA integration"/>
    <property type="evidence" value="ECO:0007669"/>
    <property type="project" value="InterPro"/>
</dbReference>
<dbReference type="EMBL" id="BKCJ010001572">
    <property type="protein sequence ID" value="GEU42465.1"/>
    <property type="molecule type" value="Genomic_DNA"/>
</dbReference>
<feature type="region of interest" description="Disordered" evidence="1">
    <location>
        <begin position="1"/>
        <end position="27"/>
    </location>
</feature>
<dbReference type="GO" id="GO:0003964">
    <property type="term" value="F:RNA-directed DNA polymerase activity"/>
    <property type="evidence" value="ECO:0007669"/>
    <property type="project" value="UniProtKB-KW"/>
</dbReference>
<accession>A0A6L2K356</accession>
<evidence type="ECO:0000259" key="2">
    <source>
        <dbReference type="PROSITE" id="PS50994"/>
    </source>
</evidence>
<dbReference type="InterPro" id="IPR036397">
    <property type="entry name" value="RNaseH_sf"/>
</dbReference>
<keyword evidence="3" id="KW-0548">Nucleotidyltransferase</keyword>
<reference evidence="3" key="1">
    <citation type="journal article" date="2019" name="Sci. Rep.">
        <title>Draft genome of Tanacetum cinerariifolium, the natural source of mosquito coil.</title>
        <authorList>
            <person name="Yamashiro T."/>
            <person name="Shiraishi A."/>
            <person name="Satake H."/>
            <person name="Nakayama K."/>
        </authorList>
    </citation>
    <scope>NUCLEOTIDE SEQUENCE</scope>
</reference>
<proteinExistence type="predicted"/>
<keyword evidence="3" id="KW-0695">RNA-directed DNA polymerase</keyword>
<name>A0A6L2K356_TANCI</name>
<dbReference type="InterPro" id="IPR021109">
    <property type="entry name" value="Peptidase_aspartic_dom_sf"/>
</dbReference>
<dbReference type="Gene3D" id="3.30.420.10">
    <property type="entry name" value="Ribonuclease H-like superfamily/Ribonuclease H"/>
    <property type="match status" value="1"/>
</dbReference>
<protein>
    <submittedName>
        <fullName evidence="3">Reverse transcriptase domain-containing protein</fullName>
    </submittedName>
</protein>
<dbReference type="Pfam" id="PF00665">
    <property type="entry name" value="rve"/>
    <property type="match status" value="1"/>
</dbReference>
<dbReference type="InterPro" id="IPR001584">
    <property type="entry name" value="Integrase_cat-core"/>
</dbReference>
<evidence type="ECO:0000256" key="1">
    <source>
        <dbReference type="SAM" id="MobiDB-lite"/>
    </source>
</evidence>
<dbReference type="PROSITE" id="PS50994">
    <property type="entry name" value="INTEGRASE"/>
    <property type="match status" value="1"/>
</dbReference>
<dbReference type="PANTHER" id="PTHR47266">
    <property type="entry name" value="ENDONUCLEASE-RELATED"/>
    <property type="match status" value="1"/>
</dbReference>
<feature type="compositionally biased region" description="Polar residues" evidence="1">
    <location>
        <begin position="1"/>
        <end position="22"/>
    </location>
</feature>
<sequence length="683" mass="77652">MLSGFFQNQASTSGTLPSNTIPNPKGEMKAITTRSGIAYEGPSIPTNPSLKKVVERETEETTGKEQTNFQGSTAHIQPPVAPIPEPDLLKTLPKPNIPYPSRLNDQKLHEKSTNQMENFFQIFQDLHFDISFPDALLLLPKFASTIKSLLANKDKLFELAKIPLNENCSAMLLKIFPEKLGDPDKFLIPCDFLGMDLSLLELTPTRMILELANRSITHLKGVAEDVFVKVGKFYFLTDFVVVEFKADPRVPLILGRSFLRTDHALIDVYGEEITLQVNDGAVTFNLNQTTRYYSTYDNMSVTRIDVIDVAREEYAQEMLGFSNNSSGGNPTLTSEPIISDSYPSLTMFEGSDFILKEIEAYLKDESILSKTDHADCDLEGDISLKYILSKQDAKPRLLWWVLLLQAFDIIIRDKKGTKNLMAHHLSRLENPHKDVFEKKDINENFPLEILGKISSESTPWFADFANFHGGNFIVRWMSSRQKKKFFKDVKHYFCDDPYLFQICANQIIRRLVHGQEANDILRACHEGPTRGPSRDEMPQNVIQVCEIFDVWGIDFMGPFPSSRGNRYILVAVDYLSKWVEVKVLPTNDAHVVVKILKSLFSLFKTPRAIISDRGTHFCNYKFAKVMSKYGVTHRLAIAYHPQISGQVEVSNRGLKRILERTVEGNRASWSEKLEDALWAFRTV</sequence>
<gene>
    <name evidence="3" type="ORF">Tci_014443</name>
</gene>
<keyword evidence="3" id="KW-0808">Transferase</keyword>
<dbReference type="CDD" id="cd00303">
    <property type="entry name" value="retropepsin_like"/>
    <property type="match status" value="1"/>
</dbReference>
<organism evidence="3">
    <name type="scientific">Tanacetum cinerariifolium</name>
    <name type="common">Dalmatian daisy</name>
    <name type="synonym">Chrysanthemum cinerariifolium</name>
    <dbReference type="NCBI Taxonomy" id="118510"/>
    <lineage>
        <taxon>Eukaryota</taxon>
        <taxon>Viridiplantae</taxon>
        <taxon>Streptophyta</taxon>
        <taxon>Embryophyta</taxon>
        <taxon>Tracheophyta</taxon>
        <taxon>Spermatophyta</taxon>
        <taxon>Magnoliopsida</taxon>
        <taxon>eudicotyledons</taxon>
        <taxon>Gunneridae</taxon>
        <taxon>Pentapetalae</taxon>
        <taxon>asterids</taxon>
        <taxon>campanulids</taxon>
        <taxon>Asterales</taxon>
        <taxon>Asteraceae</taxon>
        <taxon>Asteroideae</taxon>
        <taxon>Anthemideae</taxon>
        <taxon>Anthemidinae</taxon>
        <taxon>Tanacetum</taxon>
    </lineage>
</organism>
<evidence type="ECO:0000313" key="3">
    <source>
        <dbReference type="EMBL" id="GEU42465.1"/>
    </source>
</evidence>
<comment type="caution">
    <text evidence="3">The sequence shown here is derived from an EMBL/GenBank/DDBJ whole genome shotgun (WGS) entry which is preliminary data.</text>
</comment>
<dbReference type="SUPFAM" id="SSF53098">
    <property type="entry name" value="Ribonuclease H-like"/>
    <property type="match status" value="1"/>
</dbReference>
<dbReference type="GO" id="GO:0003676">
    <property type="term" value="F:nucleic acid binding"/>
    <property type="evidence" value="ECO:0007669"/>
    <property type="project" value="InterPro"/>
</dbReference>
<dbReference type="InterPro" id="IPR052160">
    <property type="entry name" value="Gypsy_RT_Integrase-like"/>
</dbReference>
<dbReference type="AlphaFoldDB" id="A0A6L2K356"/>
<feature type="domain" description="Integrase catalytic" evidence="2">
    <location>
        <begin position="534"/>
        <end position="683"/>
    </location>
</feature>
<dbReference type="InterPro" id="IPR012337">
    <property type="entry name" value="RNaseH-like_sf"/>
</dbReference>
<dbReference type="Gene3D" id="2.40.70.10">
    <property type="entry name" value="Acid Proteases"/>
    <property type="match status" value="1"/>
</dbReference>